<evidence type="ECO:0000313" key="3">
    <source>
        <dbReference type="Proteomes" id="UP000069697"/>
    </source>
</evidence>
<dbReference type="RefSeq" id="WP_153028192.1">
    <property type="nucleotide sequence ID" value="NZ_BCNV01000001.1"/>
</dbReference>
<feature type="transmembrane region" description="Helical" evidence="1">
    <location>
        <begin position="43"/>
        <end position="64"/>
    </location>
</feature>
<reference evidence="3" key="2">
    <citation type="submission" date="2016-01" db="EMBL/GenBank/DDBJ databases">
        <title>Draft Genome Sequence of Paenibacillus amylolyticus Heshi-A3 that Was Isolated from Fermented Rice Bran with Aging Salted Mackerel, Which Was Named Heshiko as Traditional Fermented Seafood in Japan.</title>
        <authorList>
            <person name="Akuzawa S."/>
            <person name="Nakagawa J."/>
            <person name="Kanekatsu T."/>
            <person name="Kubota E."/>
            <person name="Ohtake R."/>
            <person name="Suzuki T."/>
            <person name="Kanesaki Y."/>
        </authorList>
    </citation>
    <scope>NUCLEOTIDE SEQUENCE [LARGE SCALE GENOMIC DNA]</scope>
    <source>
        <strain evidence="3">Heshi-A3</strain>
    </source>
</reference>
<evidence type="ECO:0000256" key="1">
    <source>
        <dbReference type="SAM" id="Phobius"/>
    </source>
</evidence>
<keyword evidence="1" id="KW-0812">Transmembrane</keyword>
<dbReference type="EMBL" id="BCNV01000001">
    <property type="protein sequence ID" value="GAS82027.1"/>
    <property type="molecule type" value="Genomic_DNA"/>
</dbReference>
<name>A0A100VLF4_PAEAM</name>
<dbReference type="Proteomes" id="UP000069697">
    <property type="component" value="Unassembled WGS sequence"/>
</dbReference>
<gene>
    <name evidence="2" type="ORF">PAHA3_2101</name>
</gene>
<sequence>MVTLNAVLTTAVASVGLWLLLAGLTEALTEVVKAVLPIKDRATYGVSIVVGVGLAISFGLNPFGLTGISAYTSMVAAGLLASRGANYLNGWLKRFGIHL</sequence>
<accession>A0A100VLF4</accession>
<comment type="caution">
    <text evidence="2">The sequence shown here is derived from an EMBL/GenBank/DDBJ whole genome shotgun (WGS) entry which is preliminary data.</text>
</comment>
<dbReference type="AlphaFoldDB" id="A0A100VLF4"/>
<organism evidence="2 3">
    <name type="scientific">Paenibacillus amylolyticus</name>
    <dbReference type="NCBI Taxonomy" id="1451"/>
    <lineage>
        <taxon>Bacteria</taxon>
        <taxon>Bacillati</taxon>
        <taxon>Bacillota</taxon>
        <taxon>Bacilli</taxon>
        <taxon>Bacillales</taxon>
        <taxon>Paenibacillaceae</taxon>
        <taxon>Paenibacillus</taxon>
    </lineage>
</organism>
<proteinExistence type="predicted"/>
<keyword evidence="1" id="KW-0472">Membrane</keyword>
<evidence type="ECO:0000313" key="2">
    <source>
        <dbReference type="EMBL" id="GAS82027.1"/>
    </source>
</evidence>
<reference evidence="2 3" key="1">
    <citation type="journal article" date="2016" name="Genome Announc.">
        <title>Draft Genome Sequence of Paenibacillus amylolyticus Heshi-A3, Isolated from Fermented Rice Bran in a Japanese Fermented Seafood Dish.</title>
        <authorList>
            <person name="Akuzawa S."/>
            <person name="Nagaoka J."/>
            <person name="Kanekatsu M."/>
            <person name="Kubota E."/>
            <person name="Ohtake R."/>
            <person name="Suzuki T."/>
            <person name="Kanesaki Y."/>
        </authorList>
    </citation>
    <scope>NUCLEOTIDE SEQUENCE [LARGE SCALE GENOMIC DNA]</scope>
    <source>
        <strain evidence="2 3">Heshi-A3</strain>
    </source>
</reference>
<protein>
    <submittedName>
        <fullName evidence="2">Uncharacterized protein</fullName>
    </submittedName>
</protein>
<keyword evidence="1" id="KW-1133">Transmembrane helix</keyword>